<dbReference type="InterPro" id="IPR041679">
    <property type="entry name" value="DNA2/NAM7-like_C"/>
</dbReference>
<evidence type="ECO:0000256" key="2">
    <source>
        <dbReference type="ARBA" id="ARBA00022801"/>
    </source>
</evidence>
<dbReference type="InterPro" id="IPR011528">
    <property type="entry name" value="NERD"/>
</dbReference>
<dbReference type="Gene3D" id="3.40.50.300">
    <property type="entry name" value="P-loop containing nucleotide triphosphate hydrolases"/>
    <property type="match status" value="2"/>
</dbReference>
<dbReference type="GO" id="GO:0005694">
    <property type="term" value="C:chromosome"/>
    <property type="evidence" value="ECO:0007669"/>
    <property type="project" value="UniProtKB-ARBA"/>
</dbReference>
<dbReference type="KEGG" id="salk:FBQ74_04700"/>
<dbReference type="InterPro" id="IPR047187">
    <property type="entry name" value="SF1_C_Upf1"/>
</dbReference>
<protein>
    <recommendedName>
        <fullName evidence="6">NERD domain-containing protein</fullName>
    </recommendedName>
</protein>
<gene>
    <name evidence="7" type="ORF">FBQ74_04700</name>
</gene>
<evidence type="ECO:0000259" key="6">
    <source>
        <dbReference type="PROSITE" id="PS50965"/>
    </source>
</evidence>
<dbReference type="PANTHER" id="PTHR10887">
    <property type="entry name" value="DNA2/NAM7 HELICASE FAMILY"/>
    <property type="match status" value="1"/>
</dbReference>
<evidence type="ECO:0000256" key="3">
    <source>
        <dbReference type="ARBA" id="ARBA00022806"/>
    </source>
</evidence>
<dbReference type="InterPro" id="IPR011009">
    <property type="entry name" value="Kinase-like_dom_sf"/>
</dbReference>
<evidence type="ECO:0000256" key="5">
    <source>
        <dbReference type="SAM" id="MobiDB-lite"/>
    </source>
</evidence>
<dbReference type="PANTHER" id="PTHR10887:SF495">
    <property type="entry name" value="HELICASE SENATAXIN ISOFORM X1-RELATED"/>
    <property type="match status" value="1"/>
</dbReference>
<dbReference type="InterPro" id="IPR027417">
    <property type="entry name" value="P-loop_NTPase"/>
</dbReference>
<keyword evidence="4" id="KW-0067">ATP-binding</keyword>
<evidence type="ECO:0000313" key="7">
    <source>
        <dbReference type="EMBL" id="QCZ92822.1"/>
    </source>
</evidence>
<sequence length="1615" mass="182974">MDIKCLDPQGINGFELKANEVLSKHLPDSWIGYSSLEMLGRQGKDFEADLILVTHDRIIVIELKNYKGKLFSRGNRWIQEYDDGRQESRINAVSQASRAAKILKSRLQKKLANKYVPYVDKRVVLCGSADASHLSEEERECVFTLDEFKHIGDEKIYKKIIGRPFSFDRKEDIPNKNITVWNRIFLNNSADFKAKAFSSNGYVLNGTSLFQHKDNLYSEFRSQKAENANYQALMRRWDFTAPCIVEHTRTPEQRATIAQRESNVLGYIDTQDEDLKDSHLQLLHIPTDLTEDFVELYEWPNKKERLDTFIRKNKSKLTTQNRLDLIQVLISQLSRLHEIEVAHRDLGSHSIWLSLPSKVVLSNFLTAYYPDPDKKTVSSVRKIIQHGRVETPEELFEENSHATAFSRDVYLATAACHFIAFDTWPKKEDGIYVWNPVGGNEISEKLSGWFSRGLELDSRDRFQDLCDSQTELNKLIRTGAEDPAHTLSLLTKYYTNNNVYTELGAVPFKTDGTCHLLKAPDDSFGVKAWFGLSDTHGSGGINHELLMFFSRLESINNAALPQLPEILDFGFNPAMTCAYFKYEWVEGVTWAKAVESIEKPDGYRLAKELVLALLKLHGAKLYHGDLHPQNIIVDDGKIRFIDLVEYDLNNADKHTPAYVPSSFENLAKTTIDRFAVVKILNELSQAINSLHLSKYTEELLALPEVSTSELEKLLDNFDMIVNPPPPVTLRKYEIHLKNCRTVTELLTSDDGAYYMTLKQNAGKQGDLLSVQLSGIKKNISLLINEDRKFIVSFRENDIRHDQFIRNKRDSQLKLTGEIHLSNNIHGSTESFIDFILQSEAYKKLARTSGETNAEGKGSHRPTLTLPKMASSTVLDARDIWKVLVETEEESYPKIQVVTDPVYNANQLLSFRYSLDDSKFDFDLRTERVNVKMEVKGELRVIGIVEDLSSDTLILKTRGNTTPQAGDTIILEGSMTAASLSKREKAVTKLITGRGVIPDLPDYFSPGLNAQIIEGVTPTEDELNTYTEYKEDGSISFALNEQQRDAFKALYRYGPIALLQGPPGTGKTAFIGSYIHYSIMKGARRVLLVSQSHEAVNNASERVRSLFKRTEQAIDIVRLGDESNLSASLTDVGEKALQEHYRDKFRAEYRERLSTLLEHIGIPAEMSSTISDFEDSYGQRFNQLLSQAQDEEQADTAKLAQRQSKLKESLNGFVSRQYPNSPSFTGVSLSKIRSTLLEFLAEHFDIYSKELIFKVSNLIETSNEWLSVMASGKAQFQNFLAKTRTLVCGTCVGIGRNHYGVQENIYDLVVIDEAARSPASELAIAMQVGKKVLLVGDHKQLPPLFDEAHIKAAKRELPKLDEEELKRSDFERAFVSDYGKTVGRSLLTQYRMAPAIGRLVSDNFYDGALQTGRPQTRDQYQNLINSFANPVTWFDTSGEGNRNREETPKGKGVNKKSFINPHEADCIISIIKRLYDSDTNDEILTEDEDPKVGVICMYGEQVRHLIRKINSMPWARSLLERRIVKVDTVDSYQGKENDIVILSLVRSNGRGTQGYVSSENRANVSLSRAKEALFIVGNSQMWSQYNQSSAFGRVFKFIEDNNSPDYSIRPAKGVSQ</sequence>
<name>A0A5B7YAV7_9ALTE</name>
<dbReference type="CDD" id="cd18808">
    <property type="entry name" value="SF1_C_Upf1"/>
    <property type="match status" value="1"/>
</dbReference>
<keyword evidence="1" id="KW-0547">Nucleotide-binding</keyword>
<dbReference type="EMBL" id="CP039852">
    <property type="protein sequence ID" value="QCZ92822.1"/>
    <property type="molecule type" value="Genomic_DNA"/>
</dbReference>
<keyword evidence="2" id="KW-0378">Hydrolase</keyword>
<dbReference type="Proteomes" id="UP000304912">
    <property type="component" value="Chromosome"/>
</dbReference>
<dbReference type="GO" id="GO:0005524">
    <property type="term" value="F:ATP binding"/>
    <property type="evidence" value="ECO:0007669"/>
    <property type="project" value="UniProtKB-KW"/>
</dbReference>
<evidence type="ECO:0000313" key="8">
    <source>
        <dbReference type="Proteomes" id="UP000304912"/>
    </source>
</evidence>
<feature type="region of interest" description="Disordered" evidence="5">
    <location>
        <begin position="1434"/>
        <end position="1454"/>
    </location>
</feature>
<dbReference type="Gene3D" id="1.10.510.10">
    <property type="entry name" value="Transferase(Phosphotransferase) domain 1"/>
    <property type="match status" value="2"/>
</dbReference>
<keyword evidence="3" id="KW-0347">Helicase</keyword>
<proteinExistence type="predicted"/>
<dbReference type="SUPFAM" id="SSF52540">
    <property type="entry name" value="P-loop containing nucleoside triphosphate hydrolases"/>
    <property type="match status" value="1"/>
</dbReference>
<dbReference type="CDD" id="cd17934">
    <property type="entry name" value="DEXXQc_Upf1-like"/>
    <property type="match status" value="1"/>
</dbReference>
<reference evidence="7 8" key="1">
    <citation type="submission" date="2019-04" db="EMBL/GenBank/DDBJ databases">
        <title>Salinimonas iocasae sp. nov., a halophilic bacterium isolated from the outer tube casing of tubeworms in Okinawa Trough.</title>
        <authorList>
            <person name="Zhang H."/>
            <person name="Wang H."/>
            <person name="Li C."/>
        </authorList>
    </citation>
    <scope>NUCLEOTIDE SEQUENCE [LARGE SCALE GENOMIC DNA]</scope>
    <source>
        <strain evidence="7 8">KX18D6</strain>
    </source>
</reference>
<evidence type="ECO:0000256" key="1">
    <source>
        <dbReference type="ARBA" id="ARBA00022741"/>
    </source>
</evidence>
<dbReference type="InterPro" id="IPR045055">
    <property type="entry name" value="DNA2/NAM7-like"/>
</dbReference>
<dbReference type="FunFam" id="3.40.50.300:FF:000326">
    <property type="entry name" value="P-loop containing nucleoside triphosphate hydrolase"/>
    <property type="match status" value="1"/>
</dbReference>
<dbReference type="OrthoDB" id="9757917at2"/>
<dbReference type="GO" id="GO:0004386">
    <property type="term" value="F:helicase activity"/>
    <property type="evidence" value="ECO:0007669"/>
    <property type="project" value="UniProtKB-KW"/>
</dbReference>
<dbReference type="PROSITE" id="PS50965">
    <property type="entry name" value="NERD"/>
    <property type="match status" value="1"/>
</dbReference>
<dbReference type="InterPro" id="IPR041677">
    <property type="entry name" value="DNA2/NAM7_AAA_11"/>
</dbReference>
<evidence type="ECO:0000256" key="4">
    <source>
        <dbReference type="ARBA" id="ARBA00022840"/>
    </source>
</evidence>
<keyword evidence="8" id="KW-1185">Reference proteome</keyword>
<dbReference type="Pfam" id="PF13086">
    <property type="entry name" value="AAA_11"/>
    <property type="match status" value="1"/>
</dbReference>
<dbReference type="SUPFAM" id="SSF56112">
    <property type="entry name" value="Protein kinase-like (PK-like)"/>
    <property type="match status" value="2"/>
</dbReference>
<accession>A0A5B7YAV7</accession>
<dbReference type="RefSeq" id="WP_139755571.1">
    <property type="nucleotide sequence ID" value="NZ_CP039852.1"/>
</dbReference>
<dbReference type="Pfam" id="PF08378">
    <property type="entry name" value="NERD"/>
    <property type="match status" value="1"/>
</dbReference>
<dbReference type="Pfam" id="PF13087">
    <property type="entry name" value="AAA_12"/>
    <property type="match status" value="1"/>
</dbReference>
<feature type="domain" description="NERD" evidence="6">
    <location>
        <begin position="10"/>
        <end position="126"/>
    </location>
</feature>
<dbReference type="GO" id="GO:0016787">
    <property type="term" value="F:hydrolase activity"/>
    <property type="evidence" value="ECO:0007669"/>
    <property type="project" value="UniProtKB-KW"/>
</dbReference>
<organism evidence="7 8">
    <name type="scientific">Salinimonas iocasae</name>
    <dbReference type="NCBI Taxonomy" id="2572577"/>
    <lineage>
        <taxon>Bacteria</taxon>
        <taxon>Pseudomonadati</taxon>
        <taxon>Pseudomonadota</taxon>
        <taxon>Gammaproteobacteria</taxon>
        <taxon>Alteromonadales</taxon>
        <taxon>Alteromonadaceae</taxon>
        <taxon>Alteromonas/Salinimonas group</taxon>
        <taxon>Salinimonas</taxon>
    </lineage>
</organism>